<evidence type="ECO:0000256" key="8">
    <source>
        <dbReference type="RuleBase" id="RU004447"/>
    </source>
</evidence>
<keyword evidence="3" id="KW-0645">Protease</keyword>
<dbReference type="OrthoDB" id="9811314at2"/>
<evidence type="ECO:0000313" key="11">
    <source>
        <dbReference type="EMBL" id="MRX75758.1"/>
    </source>
</evidence>
<accession>A0A7K0FW31</accession>
<evidence type="ECO:0000313" key="12">
    <source>
        <dbReference type="Proteomes" id="UP000487757"/>
    </source>
</evidence>
<organism evidence="11 12">
    <name type="scientific">Pedobacter petrophilus</name>
    <dbReference type="NCBI Taxonomy" id="1908241"/>
    <lineage>
        <taxon>Bacteria</taxon>
        <taxon>Pseudomonadati</taxon>
        <taxon>Bacteroidota</taxon>
        <taxon>Sphingobacteriia</taxon>
        <taxon>Sphingobacteriales</taxon>
        <taxon>Sphingobacteriaceae</taxon>
        <taxon>Pedobacter</taxon>
    </lineage>
</organism>
<dbReference type="InterPro" id="IPR001431">
    <property type="entry name" value="Pept_M16_Zn_BS"/>
</dbReference>
<dbReference type="Proteomes" id="UP000487757">
    <property type="component" value="Unassembled WGS sequence"/>
</dbReference>
<proteinExistence type="inferred from homology"/>
<keyword evidence="5" id="KW-0378">Hydrolase</keyword>
<evidence type="ECO:0000256" key="5">
    <source>
        <dbReference type="ARBA" id="ARBA00022801"/>
    </source>
</evidence>
<dbReference type="GO" id="GO:0006508">
    <property type="term" value="P:proteolysis"/>
    <property type="evidence" value="ECO:0007669"/>
    <property type="project" value="UniProtKB-KW"/>
</dbReference>
<keyword evidence="6" id="KW-0862">Zinc</keyword>
<dbReference type="AlphaFoldDB" id="A0A7K0FW31"/>
<comment type="cofactor">
    <cofactor evidence="1">
        <name>Zn(2+)</name>
        <dbReference type="ChEBI" id="CHEBI:29105"/>
    </cofactor>
</comment>
<dbReference type="InterPro" id="IPR007863">
    <property type="entry name" value="Peptidase_M16_C"/>
</dbReference>
<dbReference type="Pfam" id="PF05193">
    <property type="entry name" value="Peptidase_M16_C"/>
    <property type="match status" value="2"/>
</dbReference>
<reference evidence="11 12" key="1">
    <citation type="submission" date="2019-11" db="EMBL/GenBank/DDBJ databases">
        <title>Pedobacter petrophilus genome.</title>
        <authorList>
            <person name="Feldbauer M.J."/>
            <person name="Newman J.D."/>
        </authorList>
    </citation>
    <scope>NUCLEOTIDE SEQUENCE [LARGE SCALE GENOMIC DNA]</scope>
    <source>
        <strain evidence="11 12">LMG 29686</strain>
    </source>
</reference>
<sequence length="927" mass="104921">MTKIITSTILALVCFYQIVLGQEVAITNDPTVKTGVLKNGFRYYLKKNATPAGRATLFLANKVGSILEEDNERGIAHFIEHMNFNGTKHFPKNELISYLELAGVKFGADLNAYTGFNETVYQLPIPTGDPKLWGNAMQIMRDWAADATMSKSEFERERGVIQEERRLRTNTGTKLAEVYRPILYNHSRFAARMPIGTDNVVLSADVSIARNFYKKWYRPDLQALIVVGDIDVNAVEKQIKDLFSDLKPADKPVARPEYKVKLKTEKDFIKLSEAQLGQATIQFYFKKEGFTLTSERDFKRELTEKLTNMLLAKRFQKVYSDDSPAYLGANASISPLIANIDALSMSVVLDPEKVNAGFIGFWTEVERIKRFGFSAEEIRSASDRLARSMEIALSESSNVKSADYAEAYLQHFLKGDAYLTIEERNRLVKLNINAIDTKQIGEYFQEYFSSADQSIIVLSPKAIEDKMPDQQLLNAWISTVEKIEIKPYERQNEPDQLISQSPQPGKMINEDSIPLLGMYHWQLANGMNIYAKPTSFKNNQVQFAAFSKGGTSLYSNADFPTVKNATAFIKSSGLGQFNPSEMESMLNKKAVEVQPYIGDRSEGFEGMSSTADLRTAFEMLYLYHTNPRLDPKIFSRIISQSKSAFRNRTQNPERALADTVTYVLSGYNERRKPTGLEDFDKIKENRIREIFLMRFANPGDFTYVFSGNFNVDSLKNLVCQYLGSLPVGSGKEEAKDLKIRYPKGKIRKDLRGRTINKATVQLVLSGEYNYQEESNLYLDLLQSAIQMRLTSRLREVESGVYSPQVSVSKSKLPINFFVLNISFDCEPGRVEHLIAATNDEISKLSSSGLTHDELRKFVAEQILANDVAMQSNGFWVDYVQSKLEDNGSLPDVLQTKTALKKLTIAEANKFSKKFLNRQNEAIFTLQP</sequence>
<keyword evidence="7" id="KW-0482">Metalloprotease</keyword>
<dbReference type="GO" id="GO:0046872">
    <property type="term" value="F:metal ion binding"/>
    <property type="evidence" value="ECO:0007669"/>
    <property type="project" value="UniProtKB-KW"/>
</dbReference>
<dbReference type="InterPro" id="IPR050626">
    <property type="entry name" value="Peptidase_M16"/>
</dbReference>
<dbReference type="RefSeq" id="WP_154279911.1">
    <property type="nucleotide sequence ID" value="NZ_JBHUJQ010000001.1"/>
</dbReference>
<dbReference type="InterPro" id="IPR011249">
    <property type="entry name" value="Metalloenz_LuxS/M16"/>
</dbReference>
<dbReference type="GO" id="GO:0004222">
    <property type="term" value="F:metalloendopeptidase activity"/>
    <property type="evidence" value="ECO:0007669"/>
    <property type="project" value="InterPro"/>
</dbReference>
<dbReference type="PROSITE" id="PS00143">
    <property type="entry name" value="INSULINASE"/>
    <property type="match status" value="1"/>
</dbReference>
<evidence type="ECO:0000256" key="1">
    <source>
        <dbReference type="ARBA" id="ARBA00001947"/>
    </source>
</evidence>
<protein>
    <submittedName>
        <fullName evidence="11">Insulinase family protein</fullName>
    </submittedName>
</protein>
<keyword evidence="12" id="KW-1185">Reference proteome</keyword>
<dbReference type="Gene3D" id="3.30.830.10">
    <property type="entry name" value="Metalloenzyme, LuxS/M16 peptidase-like"/>
    <property type="match status" value="4"/>
</dbReference>
<feature type="domain" description="Peptidase M16 N-terminal" evidence="9">
    <location>
        <begin position="47"/>
        <end position="165"/>
    </location>
</feature>
<feature type="domain" description="Peptidase M16 C-terminal" evidence="10">
    <location>
        <begin position="210"/>
        <end position="382"/>
    </location>
</feature>
<evidence type="ECO:0000256" key="6">
    <source>
        <dbReference type="ARBA" id="ARBA00022833"/>
    </source>
</evidence>
<evidence type="ECO:0000256" key="2">
    <source>
        <dbReference type="ARBA" id="ARBA00007261"/>
    </source>
</evidence>
<dbReference type="InterPro" id="IPR011765">
    <property type="entry name" value="Pept_M16_N"/>
</dbReference>
<comment type="similarity">
    <text evidence="2 8">Belongs to the peptidase M16 family.</text>
</comment>
<dbReference type="Pfam" id="PF00675">
    <property type="entry name" value="Peptidase_M16"/>
    <property type="match status" value="1"/>
</dbReference>
<dbReference type="SUPFAM" id="SSF63411">
    <property type="entry name" value="LuxS/MPP-like metallohydrolase"/>
    <property type="match status" value="4"/>
</dbReference>
<comment type="caution">
    <text evidence="11">The sequence shown here is derived from an EMBL/GenBank/DDBJ whole genome shotgun (WGS) entry which is preliminary data.</text>
</comment>
<dbReference type="EMBL" id="WKKH01000007">
    <property type="protein sequence ID" value="MRX75758.1"/>
    <property type="molecule type" value="Genomic_DNA"/>
</dbReference>
<keyword evidence="4" id="KW-0479">Metal-binding</keyword>
<evidence type="ECO:0000259" key="9">
    <source>
        <dbReference type="Pfam" id="PF00675"/>
    </source>
</evidence>
<gene>
    <name evidence="11" type="ORF">GJU39_06620</name>
</gene>
<feature type="domain" description="Peptidase M16 C-terminal" evidence="10">
    <location>
        <begin position="691"/>
        <end position="856"/>
    </location>
</feature>
<evidence type="ECO:0000256" key="7">
    <source>
        <dbReference type="ARBA" id="ARBA00023049"/>
    </source>
</evidence>
<evidence type="ECO:0000256" key="4">
    <source>
        <dbReference type="ARBA" id="ARBA00022723"/>
    </source>
</evidence>
<dbReference type="PANTHER" id="PTHR43690:SF34">
    <property type="entry name" value="ZINC PROTEASE PQQL-LIKE"/>
    <property type="match status" value="1"/>
</dbReference>
<dbReference type="PANTHER" id="PTHR43690">
    <property type="entry name" value="NARDILYSIN"/>
    <property type="match status" value="1"/>
</dbReference>
<name>A0A7K0FW31_9SPHI</name>
<evidence type="ECO:0000259" key="10">
    <source>
        <dbReference type="Pfam" id="PF05193"/>
    </source>
</evidence>
<evidence type="ECO:0000256" key="3">
    <source>
        <dbReference type="ARBA" id="ARBA00022670"/>
    </source>
</evidence>